<dbReference type="EMBL" id="BAABRI010000018">
    <property type="protein sequence ID" value="GAA5483862.1"/>
    <property type="molecule type" value="Genomic_DNA"/>
</dbReference>
<reference evidence="3 4" key="1">
    <citation type="submission" date="2024-02" db="EMBL/GenBank/DDBJ databases">
        <title>Haloferula sargassicola NBRC 104335.</title>
        <authorList>
            <person name="Ichikawa N."/>
            <person name="Katano-Makiyama Y."/>
            <person name="Hidaka K."/>
        </authorList>
    </citation>
    <scope>NUCLEOTIDE SEQUENCE [LARGE SCALE GENOMIC DNA]</scope>
    <source>
        <strain evidence="3 4">NBRC 104335</strain>
    </source>
</reference>
<dbReference type="InterPro" id="IPR004843">
    <property type="entry name" value="Calcineurin-like_PHP"/>
</dbReference>
<dbReference type="PANTHER" id="PTHR30337">
    <property type="entry name" value="COMPONENT OF ATP-DEPENDENT DSDNA EXONUCLEASE"/>
    <property type="match status" value="1"/>
</dbReference>
<dbReference type="CDD" id="cd00840">
    <property type="entry name" value="MPP_Mre11_N"/>
    <property type="match status" value="1"/>
</dbReference>
<keyword evidence="1" id="KW-0378">Hydrolase</keyword>
<dbReference type="InterPro" id="IPR050535">
    <property type="entry name" value="DNA_Repair-Maintenance_Comp"/>
</dbReference>
<dbReference type="RefSeq" id="WP_353567967.1">
    <property type="nucleotide sequence ID" value="NZ_BAABRI010000018.1"/>
</dbReference>
<protein>
    <recommendedName>
        <fullName evidence="2">Calcineurin-like phosphoesterase domain-containing protein</fullName>
    </recommendedName>
</protein>
<evidence type="ECO:0000313" key="4">
    <source>
        <dbReference type="Proteomes" id="UP001476282"/>
    </source>
</evidence>
<evidence type="ECO:0000256" key="1">
    <source>
        <dbReference type="ARBA" id="ARBA00022801"/>
    </source>
</evidence>
<evidence type="ECO:0000259" key="2">
    <source>
        <dbReference type="Pfam" id="PF00149"/>
    </source>
</evidence>
<name>A0ABP9UT27_9BACT</name>
<dbReference type="InterPro" id="IPR041796">
    <property type="entry name" value="Mre11_N"/>
</dbReference>
<feature type="domain" description="Calcineurin-like phosphoesterase" evidence="2">
    <location>
        <begin position="3"/>
        <end position="197"/>
    </location>
</feature>
<gene>
    <name evidence="3" type="ORF">Hsar01_03096</name>
</gene>
<dbReference type="PANTHER" id="PTHR30337:SF7">
    <property type="entry name" value="PHOSPHOESTERASE"/>
    <property type="match status" value="1"/>
</dbReference>
<sequence length="415" mass="45363">MFTFIHAADIHLDSPLIGLSQHEDAPVGKIRGATRTALSGLVDLAIEREVDFVLIAGDLYDGDWKDYGTGLFFVSEMRRLEEKEVPVYLIFGNHDAESKITKSLALPENVHVFSTRKAESFAHPGLPVILHGQGFATQAVIENLAERYPARVADHFNIGLLHTNLGDAAGHGNYAPSTVSQLVAHGYEYWALGHIHQRRVHHEKPHIVFSGNTQGRHINEPGAKGCYVVTVDDELEVSDTEFHALDSVRWETVSIDCTGIEDEMDLVQKIRDALAGALQRADDRLLAARVVLSGPSCLHERLHAHHSRILAECVSQAAAVDAEQIWIEGLRLKTRTLLDPAELAKRDDLTALVLEALDSFDPTELPDPVATLKTKLPDDAVHALTSSLAPGSEEAQAIGEDVRAIVLQAIATSSD</sequence>
<comment type="caution">
    <text evidence="3">The sequence shown here is derived from an EMBL/GenBank/DDBJ whole genome shotgun (WGS) entry which is preliminary data.</text>
</comment>
<dbReference type="Gene3D" id="3.60.21.10">
    <property type="match status" value="1"/>
</dbReference>
<proteinExistence type="predicted"/>
<dbReference type="InterPro" id="IPR014576">
    <property type="entry name" value="Pesterase_YhaO"/>
</dbReference>
<dbReference type="InterPro" id="IPR029052">
    <property type="entry name" value="Metallo-depent_PP-like"/>
</dbReference>
<dbReference type="SUPFAM" id="SSF56300">
    <property type="entry name" value="Metallo-dependent phosphatases"/>
    <property type="match status" value="1"/>
</dbReference>
<dbReference type="Pfam" id="PF00149">
    <property type="entry name" value="Metallophos"/>
    <property type="match status" value="1"/>
</dbReference>
<keyword evidence="4" id="KW-1185">Reference proteome</keyword>
<dbReference type="Proteomes" id="UP001476282">
    <property type="component" value="Unassembled WGS sequence"/>
</dbReference>
<evidence type="ECO:0000313" key="3">
    <source>
        <dbReference type="EMBL" id="GAA5483862.1"/>
    </source>
</evidence>
<accession>A0ABP9UT27</accession>
<organism evidence="3 4">
    <name type="scientific">Haloferula sargassicola</name>
    <dbReference type="NCBI Taxonomy" id="490096"/>
    <lineage>
        <taxon>Bacteria</taxon>
        <taxon>Pseudomonadati</taxon>
        <taxon>Verrucomicrobiota</taxon>
        <taxon>Verrucomicrobiia</taxon>
        <taxon>Verrucomicrobiales</taxon>
        <taxon>Verrucomicrobiaceae</taxon>
        <taxon>Haloferula</taxon>
    </lineage>
</organism>
<dbReference type="PIRSF" id="PIRSF033091">
    <property type="entry name" value="Pesterase_YhaO"/>
    <property type="match status" value="1"/>
</dbReference>